<dbReference type="GO" id="GO:0004315">
    <property type="term" value="F:3-oxoacyl-[acyl-carrier-protein] synthase activity"/>
    <property type="evidence" value="ECO:0007669"/>
    <property type="project" value="TreeGrafter"/>
</dbReference>
<reference evidence="5" key="1">
    <citation type="submission" date="2016-03" db="EMBL/GenBank/DDBJ databases">
        <authorList>
            <person name="Ray J."/>
            <person name="Price M."/>
            <person name="Deutschbauer A."/>
        </authorList>
    </citation>
    <scope>NUCLEOTIDE SEQUENCE [LARGE SCALE GENOMIC DNA]</scope>
    <source>
        <strain evidence="5">FW300-N1B4</strain>
    </source>
</reference>
<sequence>MRASHTQVAIAGAGCVLPSGLGVESFWSAVCESRSGIAPLHSRQFHSERVTAFGKILDEDHERSRQDLAQNLQRYCSPAVIWGVSAVRQALAEANLAPGQDGLRYGLYCCQGGFTHPSLASYGELLHECRGGEGADMRLLARRILQERVQDPFLVLKGLSNILLGVVSLALKLECECNAYMQGVSGNLAALREASAALQSRRIDAAIIVGSGSELDALALGALVQAGVINADGSQTLRPFDVQGTGGIAGEGAAALILRRREDLGDAPQTCLLGMTAHVDLDALSLPDKQVDLLVCAGSGDPRKDRQLSQTLARAGAAHITSGLPVTGILSAAPSLVDLILARGALQAQSVPPILGLQRPVAAHLPFVMDASRSAILRDCLVINRDDNGFSACYQLQYSAQAASA</sequence>
<organism evidence="4 5">
    <name type="scientific">Pseudomonas fluorescens</name>
    <dbReference type="NCBI Taxonomy" id="294"/>
    <lineage>
        <taxon>Bacteria</taxon>
        <taxon>Pseudomonadati</taxon>
        <taxon>Pseudomonadota</taxon>
        <taxon>Gammaproteobacteria</taxon>
        <taxon>Pseudomonadales</taxon>
        <taxon>Pseudomonadaceae</taxon>
        <taxon>Pseudomonas</taxon>
    </lineage>
</organism>
<comment type="pathway">
    <text evidence="1">Lipid metabolism.</text>
</comment>
<feature type="domain" description="Beta-ketoacyl synthase-like N-terminal" evidence="3">
    <location>
        <begin position="7"/>
        <end position="263"/>
    </location>
</feature>
<dbReference type="OrthoDB" id="3970668at2"/>
<dbReference type="InterPro" id="IPR000794">
    <property type="entry name" value="Beta-ketoacyl_synthase"/>
</dbReference>
<dbReference type="GO" id="GO:0006633">
    <property type="term" value="P:fatty acid biosynthetic process"/>
    <property type="evidence" value="ECO:0007669"/>
    <property type="project" value="TreeGrafter"/>
</dbReference>
<name>A0A166Q410_PSEFL</name>
<keyword evidence="2" id="KW-0808">Transferase</keyword>
<dbReference type="RefSeq" id="WP_063343451.1">
    <property type="nucleotide sequence ID" value="NZ_LUKJ01000003.1"/>
</dbReference>
<evidence type="ECO:0000259" key="3">
    <source>
        <dbReference type="Pfam" id="PF00109"/>
    </source>
</evidence>
<gene>
    <name evidence="4" type="ORF">A1D17_27370</name>
</gene>
<dbReference type="Pfam" id="PF00109">
    <property type="entry name" value="ketoacyl-synt"/>
    <property type="match status" value="1"/>
</dbReference>
<dbReference type="Gene3D" id="3.40.47.10">
    <property type="match status" value="1"/>
</dbReference>
<dbReference type="EMBL" id="LUKJ01000003">
    <property type="protein sequence ID" value="KZN19691.1"/>
    <property type="molecule type" value="Genomic_DNA"/>
</dbReference>
<accession>A0A166Q410</accession>
<evidence type="ECO:0000313" key="4">
    <source>
        <dbReference type="EMBL" id="KZN19691.1"/>
    </source>
</evidence>
<evidence type="ECO:0000256" key="2">
    <source>
        <dbReference type="ARBA" id="ARBA00022679"/>
    </source>
</evidence>
<dbReference type="InterPro" id="IPR014030">
    <property type="entry name" value="Ketoacyl_synth_N"/>
</dbReference>
<dbReference type="PANTHER" id="PTHR11712">
    <property type="entry name" value="POLYKETIDE SYNTHASE-RELATED"/>
    <property type="match status" value="1"/>
</dbReference>
<reference evidence="4 5" key="2">
    <citation type="journal article" date="2018" name="Nature">
        <title>Mutant phenotypes for thousands of bacterial genes of unknown function.</title>
        <authorList>
            <person name="Price M.N."/>
            <person name="Wetmore K.M."/>
            <person name="Waters R.J."/>
            <person name="Callaghan M."/>
            <person name="Ray J."/>
            <person name="Liu H."/>
            <person name="Kuehl J.V."/>
            <person name="Melnyk R.A."/>
            <person name="Lamson J.S."/>
            <person name="Suh Y."/>
            <person name="Carlson H.K."/>
            <person name="Esquivel Z."/>
            <person name="Sadeeshkumar H."/>
            <person name="Chakraborty R."/>
            <person name="Zane G.M."/>
            <person name="Rubin B.E."/>
            <person name="Wall J.D."/>
            <person name="Visel A."/>
            <person name="Bristow J."/>
            <person name="Blow M.J."/>
            <person name="Arkin A.P."/>
            <person name="Deutschbauer A.M."/>
        </authorList>
    </citation>
    <scope>NUCLEOTIDE SEQUENCE [LARGE SCALE GENOMIC DNA]</scope>
    <source>
        <strain evidence="4 5">FW300-N1B4</strain>
    </source>
</reference>
<comment type="caution">
    <text evidence="4">The sequence shown here is derived from an EMBL/GenBank/DDBJ whole genome shotgun (WGS) entry which is preliminary data.</text>
</comment>
<dbReference type="Proteomes" id="UP000076489">
    <property type="component" value="Unassembled WGS sequence"/>
</dbReference>
<protein>
    <submittedName>
        <fullName evidence="4">Beta-ketoacyl synthase</fullName>
    </submittedName>
</protein>
<dbReference type="SUPFAM" id="SSF53901">
    <property type="entry name" value="Thiolase-like"/>
    <property type="match status" value="2"/>
</dbReference>
<dbReference type="PROSITE" id="PS51257">
    <property type="entry name" value="PROKAR_LIPOPROTEIN"/>
    <property type="match status" value="1"/>
</dbReference>
<dbReference type="PANTHER" id="PTHR11712:SF336">
    <property type="entry name" value="3-OXOACYL-[ACYL-CARRIER-PROTEIN] SYNTHASE, MITOCHONDRIAL"/>
    <property type="match status" value="1"/>
</dbReference>
<evidence type="ECO:0000313" key="5">
    <source>
        <dbReference type="Proteomes" id="UP000076489"/>
    </source>
</evidence>
<dbReference type="InterPro" id="IPR016039">
    <property type="entry name" value="Thiolase-like"/>
</dbReference>
<evidence type="ECO:0000256" key="1">
    <source>
        <dbReference type="ARBA" id="ARBA00005189"/>
    </source>
</evidence>
<dbReference type="AlphaFoldDB" id="A0A166Q410"/>
<proteinExistence type="predicted"/>